<accession>H8KP96</accession>
<evidence type="ECO:0000256" key="1">
    <source>
        <dbReference type="ARBA" id="ARBA00001946"/>
    </source>
</evidence>
<name>H8KP96_SOLCM</name>
<comment type="cofactor">
    <cofactor evidence="1">
        <name>Mg(2+)</name>
        <dbReference type="ChEBI" id="CHEBI:18420"/>
    </cofactor>
</comment>
<organism evidence="7 8">
    <name type="scientific">Solitalea canadensis (strain ATCC 29591 / DSM 3403 / JCM 21819 / LMG 8368 / NBRC 15130 / NCIMB 12057 / USAM 9D)</name>
    <name type="common">Flexibacter canadensis</name>
    <dbReference type="NCBI Taxonomy" id="929556"/>
    <lineage>
        <taxon>Bacteria</taxon>
        <taxon>Pseudomonadati</taxon>
        <taxon>Bacteroidota</taxon>
        <taxon>Sphingobacteriia</taxon>
        <taxon>Sphingobacteriales</taxon>
        <taxon>Sphingobacteriaceae</taxon>
        <taxon>Solitalea</taxon>
    </lineage>
</organism>
<sequence length="296" mass="33470">MKKQLFLLFLLFGGFISSAIAQTPALLLRLDDNGMNHSVNTAIKEVAETGIPFSTSVMFACPWYQETVSILKNYPNLSVGVHLTLNAEWKYYRWGPVAGRTAVPSLVDSNGYFYSSTAQFLASNYKLDEVEKELAAQIERALNSGLKIDYVDYHMGTAMSTPEMRTIVEKLAKKYGLGISHYFGEQYKTMFEIPVVKKQEVFFDHLTHLDPKGVALMIFHVSKFDPEMQALIDMNSPDMQAVNNEPIVAIHRSTELKILLSKEFQDMVKKGKVKLITYKDLIKDNGLTNMKSPFTN</sequence>
<gene>
    <name evidence="7" type="ordered locus">Solca_0603</name>
</gene>
<dbReference type="InterPro" id="IPR006879">
    <property type="entry name" value="YdjC-like"/>
</dbReference>
<dbReference type="KEGG" id="scn:Solca_0603"/>
<dbReference type="Pfam" id="PF04794">
    <property type="entry name" value="YdjC"/>
    <property type="match status" value="1"/>
</dbReference>
<evidence type="ECO:0000256" key="4">
    <source>
        <dbReference type="ARBA" id="ARBA00022842"/>
    </source>
</evidence>
<proteinExistence type="predicted"/>
<dbReference type="GO" id="GO:0016787">
    <property type="term" value="F:hydrolase activity"/>
    <property type="evidence" value="ECO:0007669"/>
    <property type="project" value="UniProtKB-KW"/>
</dbReference>
<keyword evidence="5" id="KW-0119">Carbohydrate metabolism</keyword>
<reference evidence="7" key="1">
    <citation type="submission" date="2012-02" db="EMBL/GenBank/DDBJ databases">
        <title>The complete genome of Solitalea canadensis DSM 3403.</title>
        <authorList>
            <consortium name="US DOE Joint Genome Institute (JGI-PGF)"/>
            <person name="Lucas S."/>
            <person name="Copeland A."/>
            <person name="Lapidus A."/>
            <person name="Glavina del Rio T."/>
            <person name="Dalin E."/>
            <person name="Tice H."/>
            <person name="Bruce D."/>
            <person name="Goodwin L."/>
            <person name="Pitluck S."/>
            <person name="Peters L."/>
            <person name="Ovchinnikova G."/>
            <person name="Lu M."/>
            <person name="Kyrpides N."/>
            <person name="Mavromatis K."/>
            <person name="Ivanova N."/>
            <person name="Brettin T."/>
            <person name="Detter J.C."/>
            <person name="Han C."/>
            <person name="Larimer F."/>
            <person name="Land M."/>
            <person name="Hauser L."/>
            <person name="Markowitz V."/>
            <person name="Cheng J.-F."/>
            <person name="Hugenholtz P."/>
            <person name="Woyke T."/>
            <person name="Wu D."/>
            <person name="Spring S."/>
            <person name="Schroeder M."/>
            <person name="Kopitz M."/>
            <person name="Brambilla E."/>
            <person name="Klenk H.-P."/>
            <person name="Eisen J.A."/>
        </authorList>
    </citation>
    <scope>NUCLEOTIDE SEQUENCE</scope>
    <source>
        <strain evidence="7">DSM 3403</strain>
    </source>
</reference>
<dbReference type="GO" id="GO:0046872">
    <property type="term" value="F:metal ion binding"/>
    <property type="evidence" value="ECO:0007669"/>
    <property type="project" value="UniProtKB-KW"/>
</dbReference>
<evidence type="ECO:0000256" key="3">
    <source>
        <dbReference type="ARBA" id="ARBA00022801"/>
    </source>
</evidence>
<dbReference type="OrthoDB" id="9774177at2"/>
<dbReference type="EMBL" id="CP003349">
    <property type="protein sequence ID" value="AFD05733.1"/>
    <property type="molecule type" value="Genomic_DNA"/>
</dbReference>
<evidence type="ECO:0008006" key="9">
    <source>
        <dbReference type="Google" id="ProtNLM"/>
    </source>
</evidence>
<keyword evidence="8" id="KW-1185">Reference proteome</keyword>
<protein>
    <recommendedName>
        <fullName evidence="9">ChbG/HpnK family deacetylase</fullName>
    </recommendedName>
</protein>
<evidence type="ECO:0000256" key="5">
    <source>
        <dbReference type="ARBA" id="ARBA00023277"/>
    </source>
</evidence>
<dbReference type="PANTHER" id="PTHR31609">
    <property type="entry name" value="YDJC DEACETYLASE FAMILY MEMBER"/>
    <property type="match status" value="1"/>
</dbReference>
<keyword evidence="6" id="KW-0732">Signal</keyword>
<feature type="chain" id="PRO_5003613744" description="ChbG/HpnK family deacetylase" evidence="6">
    <location>
        <begin position="22"/>
        <end position="296"/>
    </location>
</feature>
<keyword evidence="2" id="KW-0479">Metal-binding</keyword>
<dbReference type="InterPro" id="IPR011330">
    <property type="entry name" value="Glyco_hydro/deAcase_b/a-brl"/>
</dbReference>
<dbReference type="RefSeq" id="WP_014678961.1">
    <property type="nucleotide sequence ID" value="NC_017770.1"/>
</dbReference>
<dbReference type="PANTHER" id="PTHR31609:SF1">
    <property type="entry name" value="CARBOHYDRATE DEACETYLASE"/>
    <property type="match status" value="1"/>
</dbReference>
<feature type="signal peptide" evidence="6">
    <location>
        <begin position="1"/>
        <end position="21"/>
    </location>
</feature>
<dbReference type="GO" id="GO:0005975">
    <property type="term" value="P:carbohydrate metabolic process"/>
    <property type="evidence" value="ECO:0007669"/>
    <property type="project" value="InterPro"/>
</dbReference>
<dbReference type="HOGENOM" id="CLU_064244_0_0_10"/>
<dbReference type="Proteomes" id="UP000007590">
    <property type="component" value="Chromosome"/>
</dbReference>
<evidence type="ECO:0000313" key="7">
    <source>
        <dbReference type="EMBL" id="AFD05733.1"/>
    </source>
</evidence>
<keyword evidence="4" id="KW-0460">Magnesium</keyword>
<dbReference type="Gene3D" id="3.20.20.370">
    <property type="entry name" value="Glycoside hydrolase/deacetylase"/>
    <property type="match status" value="1"/>
</dbReference>
<evidence type="ECO:0000256" key="2">
    <source>
        <dbReference type="ARBA" id="ARBA00022723"/>
    </source>
</evidence>
<dbReference type="AlphaFoldDB" id="H8KP96"/>
<evidence type="ECO:0000256" key="6">
    <source>
        <dbReference type="SAM" id="SignalP"/>
    </source>
</evidence>
<dbReference type="GO" id="GO:0019213">
    <property type="term" value="F:deacetylase activity"/>
    <property type="evidence" value="ECO:0007669"/>
    <property type="project" value="TreeGrafter"/>
</dbReference>
<dbReference type="SUPFAM" id="SSF88713">
    <property type="entry name" value="Glycoside hydrolase/deacetylase"/>
    <property type="match status" value="1"/>
</dbReference>
<evidence type="ECO:0000313" key="8">
    <source>
        <dbReference type="Proteomes" id="UP000007590"/>
    </source>
</evidence>
<keyword evidence="3" id="KW-0378">Hydrolase</keyword>
<dbReference type="eggNOG" id="COG3394">
    <property type="taxonomic scope" value="Bacteria"/>
</dbReference>